<dbReference type="InterPro" id="IPR001375">
    <property type="entry name" value="Peptidase_S9_cat"/>
</dbReference>
<name>X1MNW1_9ZZZZ</name>
<dbReference type="AlphaFoldDB" id="X1MNW1"/>
<dbReference type="SUPFAM" id="SSF53474">
    <property type="entry name" value="alpha/beta-Hydrolases"/>
    <property type="match status" value="1"/>
</dbReference>
<feature type="domain" description="Peptidase S9 prolyl oligopeptidase catalytic" evidence="1">
    <location>
        <begin position="1"/>
        <end position="52"/>
    </location>
</feature>
<feature type="non-terminal residue" evidence="2">
    <location>
        <position position="1"/>
    </location>
</feature>
<dbReference type="Gene3D" id="3.40.50.1820">
    <property type="entry name" value="alpha/beta hydrolase"/>
    <property type="match status" value="1"/>
</dbReference>
<evidence type="ECO:0000259" key="1">
    <source>
        <dbReference type="Pfam" id="PF00326"/>
    </source>
</evidence>
<dbReference type="GO" id="GO:0008236">
    <property type="term" value="F:serine-type peptidase activity"/>
    <property type="evidence" value="ECO:0007669"/>
    <property type="project" value="InterPro"/>
</dbReference>
<organism evidence="2">
    <name type="scientific">marine sediment metagenome</name>
    <dbReference type="NCBI Taxonomy" id="412755"/>
    <lineage>
        <taxon>unclassified sequences</taxon>
        <taxon>metagenomes</taxon>
        <taxon>ecological metagenomes</taxon>
    </lineage>
</organism>
<gene>
    <name evidence="2" type="ORF">S06H3_50978</name>
</gene>
<dbReference type="Pfam" id="PF00326">
    <property type="entry name" value="Peptidase_S9"/>
    <property type="match status" value="1"/>
</dbReference>
<protein>
    <recommendedName>
        <fullName evidence="1">Peptidase S9 prolyl oligopeptidase catalytic domain-containing protein</fullName>
    </recommendedName>
</protein>
<proteinExistence type="predicted"/>
<reference evidence="2" key="1">
    <citation type="journal article" date="2014" name="Front. Microbiol.">
        <title>High frequency of phylogenetically diverse reductive dehalogenase-homologous genes in deep subseafloor sedimentary metagenomes.</title>
        <authorList>
            <person name="Kawai M."/>
            <person name="Futagami T."/>
            <person name="Toyoda A."/>
            <person name="Takaki Y."/>
            <person name="Nishi S."/>
            <person name="Hori S."/>
            <person name="Arai W."/>
            <person name="Tsubouchi T."/>
            <person name="Morono Y."/>
            <person name="Uchiyama I."/>
            <person name="Ito T."/>
            <person name="Fujiyama A."/>
            <person name="Inagaki F."/>
            <person name="Takami H."/>
        </authorList>
    </citation>
    <scope>NUCLEOTIDE SEQUENCE</scope>
    <source>
        <strain evidence="2">Expedition CK06-06</strain>
    </source>
</reference>
<sequence length="56" mass="6834">QNTIQLVDKLTDMNKDFELMLYPNQRHGIGFPKRNHTTRESVQFWFRHFLGKELEK</sequence>
<accession>X1MNW1</accession>
<comment type="caution">
    <text evidence="2">The sequence shown here is derived from an EMBL/GenBank/DDBJ whole genome shotgun (WGS) entry which is preliminary data.</text>
</comment>
<evidence type="ECO:0000313" key="2">
    <source>
        <dbReference type="EMBL" id="GAI33337.1"/>
    </source>
</evidence>
<dbReference type="InterPro" id="IPR029058">
    <property type="entry name" value="AB_hydrolase_fold"/>
</dbReference>
<dbReference type="GO" id="GO:0006508">
    <property type="term" value="P:proteolysis"/>
    <property type="evidence" value="ECO:0007669"/>
    <property type="project" value="InterPro"/>
</dbReference>
<dbReference type="EMBL" id="BARV01032318">
    <property type="protein sequence ID" value="GAI33337.1"/>
    <property type="molecule type" value="Genomic_DNA"/>
</dbReference>